<evidence type="ECO:0000313" key="2">
    <source>
        <dbReference type="Proteomes" id="UP001144978"/>
    </source>
</evidence>
<reference evidence="1" key="1">
    <citation type="submission" date="2022-08" db="EMBL/GenBank/DDBJ databases">
        <title>Genome Sequence of Pycnoporus sanguineus.</title>
        <authorList>
            <person name="Buettner E."/>
        </authorList>
    </citation>
    <scope>NUCLEOTIDE SEQUENCE</scope>
    <source>
        <strain evidence="1">CG-C14</strain>
    </source>
</reference>
<dbReference type="Proteomes" id="UP001144978">
    <property type="component" value="Unassembled WGS sequence"/>
</dbReference>
<proteinExistence type="predicted"/>
<sequence length="112" mass="11484">MFPPRLSVFSSAASSSASRSSPGSVKLEIAESFGGSISPPGRGIAIGSTARTSGGLFPSFSGLRVPTSASSRASSASNPDESLPSCKPRGTLRRAGRTPAERWENGGRGRWS</sequence>
<evidence type="ECO:0000313" key="1">
    <source>
        <dbReference type="EMBL" id="KAJ2988584.1"/>
    </source>
</evidence>
<organism evidence="1 2">
    <name type="scientific">Trametes sanguinea</name>
    <dbReference type="NCBI Taxonomy" id="158606"/>
    <lineage>
        <taxon>Eukaryota</taxon>
        <taxon>Fungi</taxon>
        <taxon>Dikarya</taxon>
        <taxon>Basidiomycota</taxon>
        <taxon>Agaricomycotina</taxon>
        <taxon>Agaricomycetes</taxon>
        <taxon>Polyporales</taxon>
        <taxon>Polyporaceae</taxon>
        <taxon>Trametes</taxon>
    </lineage>
</organism>
<gene>
    <name evidence="1" type="ORF">NUW54_g9073</name>
</gene>
<name>A0ACC1PB52_9APHY</name>
<protein>
    <submittedName>
        <fullName evidence="1">Uncharacterized protein</fullName>
    </submittedName>
</protein>
<dbReference type="EMBL" id="JANSHE010002945">
    <property type="protein sequence ID" value="KAJ2988584.1"/>
    <property type="molecule type" value="Genomic_DNA"/>
</dbReference>
<keyword evidence="2" id="KW-1185">Reference proteome</keyword>
<accession>A0ACC1PB52</accession>
<comment type="caution">
    <text evidence="1">The sequence shown here is derived from an EMBL/GenBank/DDBJ whole genome shotgun (WGS) entry which is preliminary data.</text>
</comment>